<keyword evidence="9" id="KW-0575">Peroxidase</keyword>
<evidence type="ECO:0000259" key="8">
    <source>
        <dbReference type="SMART" id="SM00014"/>
    </source>
</evidence>
<feature type="transmembrane region" description="Helical" evidence="7">
    <location>
        <begin position="60"/>
        <end position="83"/>
    </location>
</feature>
<feature type="transmembrane region" description="Helical" evidence="7">
    <location>
        <begin position="196"/>
        <end position="216"/>
    </location>
</feature>
<dbReference type="VEuPathDB" id="FungiDB:BCV72DRAFT_277008"/>
<dbReference type="InterPro" id="IPR043216">
    <property type="entry name" value="PAP-like"/>
</dbReference>
<accession>A0A0A1MTZ8</accession>
<feature type="transmembrane region" description="Helical" evidence="7">
    <location>
        <begin position="95"/>
        <end position="117"/>
    </location>
</feature>
<evidence type="ECO:0000256" key="7">
    <source>
        <dbReference type="SAM" id="Phobius"/>
    </source>
</evidence>
<dbReference type="CDD" id="cd03390">
    <property type="entry name" value="PAP2_containing_1_like"/>
    <property type="match status" value="1"/>
</dbReference>
<dbReference type="OMA" id="GPMIIFV"/>
<dbReference type="SUPFAM" id="SSF48317">
    <property type="entry name" value="Acid phosphatase/Vanadium-dependent haloperoxidase"/>
    <property type="match status" value="1"/>
</dbReference>
<evidence type="ECO:0000256" key="1">
    <source>
        <dbReference type="ARBA" id="ARBA00004141"/>
    </source>
</evidence>
<evidence type="ECO:0000313" key="10">
    <source>
        <dbReference type="Proteomes" id="UP000242381"/>
    </source>
</evidence>
<dbReference type="GO" id="GO:0046839">
    <property type="term" value="P:phospholipid dephosphorylation"/>
    <property type="evidence" value="ECO:0007669"/>
    <property type="project" value="TreeGrafter"/>
</dbReference>
<dbReference type="EMBL" id="KV921337">
    <property type="protein sequence ID" value="ORE18131.1"/>
    <property type="molecule type" value="Genomic_DNA"/>
</dbReference>
<evidence type="ECO:0000256" key="5">
    <source>
        <dbReference type="ARBA" id="ARBA00023136"/>
    </source>
</evidence>
<dbReference type="SMART" id="SM00014">
    <property type="entry name" value="acidPPc"/>
    <property type="match status" value="1"/>
</dbReference>
<feature type="region of interest" description="Disordered" evidence="6">
    <location>
        <begin position="273"/>
        <end position="334"/>
    </location>
</feature>
<feature type="compositionally biased region" description="Low complexity" evidence="6">
    <location>
        <begin position="292"/>
        <end position="303"/>
    </location>
</feature>
<dbReference type="InterPro" id="IPR036938">
    <property type="entry name" value="PAP2/HPO_sf"/>
</dbReference>
<feature type="compositionally biased region" description="Polar residues" evidence="6">
    <location>
        <begin position="313"/>
        <end position="334"/>
    </location>
</feature>
<dbReference type="Proteomes" id="UP000242381">
    <property type="component" value="Unassembled WGS sequence"/>
</dbReference>
<keyword evidence="9" id="KW-0560">Oxidoreductase</keyword>
<proteinExistence type="inferred from homology"/>
<comment type="similarity">
    <text evidence="2">Belongs to the PA-phosphatase related phosphoesterase family.</text>
</comment>
<feature type="transmembrane region" description="Helical" evidence="7">
    <location>
        <begin position="166"/>
        <end position="184"/>
    </location>
</feature>
<feature type="transmembrane region" description="Helical" evidence="7">
    <location>
        <begin position="222"/>
        <end position="241"/>
    </location>
</feature>
<dbReference type="GO" id="GO:0016020">
    <property type="term" value="C:membrane"/>
    <property type="evidence" value="ECO:0007669"/>
    <property type="project" value="UniProtKB-SubCell"/>
</dbReference>
<evidence type="ECO:0000256" key="6">
    <source>
        <dbReference type="SAM" id="MobiDB-lite"/>
    </source>
</evidence>
<feature type="domain" description="Phosphatidic acid phosphatase type 2/haloperoxidase" evidence="8">
    <location>
        <begin position="96"/>
        <end position="241"/>
    </location>
</feature>
<feature type="transmembrane region" description="Helical" evidence="7">
    <location>
        <begin position="12"/>
        <end position="31"/>
    </location>
</feature>
<dbReference type="InterPro" id="IPR000326">
    <property type="entry name" value="PAP2/HPO"/>
</dbReference>
<dbReference type="GO" id="GO:0006644">
    <property type="term" value="P:phospholipid metabolic process"/>
    <property type="evidence" value="ECO:0007669"/>
    <property type="project" value="InterPro"/>
</dbReference>
<reference evidence="9 10" key="1">
    <citation type="journal article" date="2016" name="Proc. Natl. Acad. Sci. U.S.A.">
        <title>Lipid metabolic changes in an early divergent fungus govern the establishment of a mutualistic symbiosis with endobacteria.</title>
        <authorList>
            <person name="Lastovetsky O.A."/>
            <person name="Gaspar M.L."/>
            <person name="Mondo S.J."/>
            <person name="LaButti K.M."/>
            <person name="Sandor L."/>
            <person name="Grigoriev I.V."/>
            <person name="Henry S.A."/>
            <person name="Pawlowska T.E."/>
        </authorList>
    </citation>
    <scope>NUCLEOTIDE SEQUENCE [LARGE SCALE GENOMIC DNA]</scope>
    <source>
        <strain evidence="9 10">ATCC 11559</strain>
    </source>
</reference>
<comment type="subcellular location">
    <subcellularLocation>
        <location evidence="1">Membrane</location>
        <topology evidence="1">Multi-pass membrane protein</topology>
    </subcellularLocation>
</comment>
<protein>
    <submittedName>
        <fullName evidence="9">Acid phosphatase/Vanadium-dependent haloperoxidase</fullName>
    </submittedName>
</protein>
<dbReference type="AlphaFoldDB" id="A0A0A1MTZ8"/>
<organism evidence="9 10">
    <name type="scientific">Rhizopus microsporus</name>
    <dbReference type="NCBI Taxonomy" id="58291"/>
    <lineage>
        <taxon>Eukaryota</taxon>
        <taxon>Fungi</taxon>
        <taxon>Fungi incertae sedis</taxon>
        <taxon>Mucoromycota</taxon>
        <taxon>Mucoromycotina</taxon>
        <taxon>Mucoromycetes</taxon>
        <taxon>Mucorales</taxon>
        <taxon>Mucorineae</taxon>
        <taxon>Rhizopodaceae</taxon>
        <taxon>Rhizopus</taxon>
    </lineage>
</organism>
<evidence type="ECO:0000256" key="3">
    <source>
        <dbReference type="ARBA" id="ARBA00022692"/>
    </source>
</evidence>
<dbReference type="GO" id="GO:0004601">
    <property type="term" value="F:peroxidase activity"/>
    <property type="evidence" value="ECO:0007669"/>
    <property type="project" value="UniProtKB-KW"/>
</dbReference>
<dbReference type="PANTHER" id="PTHR10165:SF35">
    <property type="entry name" value="RE23632P"/>
    <property type="match status" value="1"/>
</dbReference>
<sequence length="334" mass="38013">MLKDPIKRRITLSYLFDWILVIIMTVVFFAIDNITPFHRQFSIHDKTIMFPYAEHERVPVWLLLIICFVIPFVIIGGITLSGLGYKRNVYDFHAGVLGLCLGLSMTIMLTDVIKITAGRPRPDMLSRCKPALDTEDPPLGLSTVDICTTDINSHIMIDGFKSFPSGHSSFSFAGLGYLSFYMAGKLRLFDEKGHTYKGFCCMFPFIGAALVAISRTEDYRHHWQDVFIGALLGTICAYFAYRQYYPALGHNTCHTPFMTRMLYWQAGLNNNNNNNNNTEHRRQQDEEEACLATTVTSSTASSSHNHDNDHPNIFNQNTKYQSQKGDQYSLDSHF</sequence>
<dbReference type="PANTHER" id="PTHR10165">
    <property type="entry name" value="LIPID PHOSPHATE PHOSPHATASE"/>
    <property type="match status" value="1"/>
</dbReference>
<evidence type="ECO:0000313" key="9">
    <source>
        <dbReference type="EMBL" id="ORE18131.1"/>
    </source>
</evidence>
<dbReference type="Gene3D" id="1.20.144.10">
    <property type="entry name" value="Phosphatidic acid phosphatase type 2/haloperoxidase"/>
    <property type="match status" value="1"/>
</dbReference>
<evidence type="ECO:0000256" key="4">
    <source>
        <dbReference type="ARBA" id="ARBA00022989"/>
    </source>
</evidence>
<name>A0A0A1MTZ8_RHIZD</name>
<dbReference type="Pfam" id="PF01569">
    <property type="entry name" value="PAP2"/>
    <property type="match status" value="1"/>
</dbReference>
<evidence type="ECO:0000256" key="2">
    <source>
        <dbReference type="ARBA" id="ARBA00008816"/>
    </source>
</evidence>
<keyword evidence="4 7" id="KW-1133">Transmembrane helix</keyword>
<gene>
    <name evidence="9" type="ORF">BCV71DRAFT_199395</name>
</gene>
<keyword evidence="5 7" id="KW-0472">Membrane</keyword>
<keyword evidence="3 7" id="KW-0812">Transmembrane</keyword>
<dbReference type="FunFam" id="1.20.144.10:FF:000017">
    <property type="entry name" value="Diacylglycerol pyrophosphate phosphatase 1"/>
    <property type="match status" value="1"/>
</dbReference>
<dbReference type="GO" id="GO:0008195">
    <property type="term" value="F:phosphatidate phosphatase activity"/>
    <property type="evidence" value="ECO:0007669"/>
    <property type="project" value="TreeGrafter"/>
</dbReference>